<dbReference type="InterPro" id="IPR053105">
    <property type="entry name" value="Class_V-like_SAM-MTase"/>
</dbReference>
<dbReference type="Pfam" id="PF00856">
    <property type="entry name" value="SET"/>
    <property type="match status" value="1"/>
</dbReference>
<dbReference type="SMART" id="SM00317">
    <property type="entry name" value="SET"/>
    <property type="match status" value="1"/>
</dbReference>
<feature type="domain" description="SET" evidence="2">
    <location>
        <begin position="491"/>
        <end position="597"/>
    </location>
</feature>
<dbReference type="Proteomes" id="UP000325902">
    <property type="component" value="Unassembled WGS sequence"/>
</dbReference>
<dbReference type="AlphaFoldDB" id="A0A5N5DJP7"/>
<feature type="compositionally biased region" description="Low complexity" evidence="1">
    <location>
        <begin position="79"/>
        <end position="99"/>
    </location>
</feature>
<proteinExistence type="predicted"/>
<dbReference type="InterPro" id="IPR001214">
    <property type="entry name" value="SET_dom"/>
</dbReference>
<evidence type="ECO:0000313" key="3">
    <source>
        <dbReference type="EMBL" id="KAB2578126.1"/>
    </source>
</evidence>
<dbReference type="Gene3D" id="2.170.270.10">
    <property type="entry name" value="SET domain"/>
    <property type="match status" value="1"/>
</dbReference>
<dbReference type="EMBL" id="VCHE01000013">
    <property type="protein sequence ID" value="KAB2578126.1"/>
    <property type="molecule type" value="Genomic_DNA"/>
</dbReference>
<dbReference type="PANTHER" id="PTHR47250:SF3">
    <property type="entry name" value="HISTONE-LYSINE N-METHYLTRANSFERASE SET-6"/>
    <property type="match status" value="1"/>
</dbReference>
<protein>
    <submittedName>
        <fullName evidence="3">SET domain-containing protein</fullName>
    </submittedName>
</protein>
<dbReference type="InterPro" id="IPR046341">
    <property type="entry name" value="SET_dom_sf"/>
</dbReference>
<sequence length="631" mass="70661">MTSPSDEAAEISAQIIRSIQQQLASVLHNQLLASGTLIKPTLHLEGVIHEGWEGAANARAVSRRIDLGSIDIAAIRAASATPHHTPAPTDAPSTPAGDASSNGCTLALTRPQRARRPPPRDYLSDPEPASKRRKETGGLRLSRPSCNPSPNELEEEDSGPAPVRQIEPETKKFPQRKKVAPKVRPLQPSTLDRLIIGIWEQIHGSISFDPQIVIDQWKEPRAVQKSIDSVGAPSQMALSPIGAKTSSFNRMNVLCRKVTTASRCCRSLEVIVQAYWIQCFDARVQVLCDTNPQQSPTKSRKAALMEACQDFGWSEKDLRNKMAIWRGYYEIKEAAGWVALVFAGMGIYRFCKYRISFDKEAMQRLATLRPRFEVAADTLQPQWRQLLSFIGESSERTFHGHPHDWVVADNRMPVPLAHTYLQWDPSFTYEHIDSSILDVEAWGLADPRELSSDKPQQSFTCDSCRELQADDPAVNCCRCFPNLYGGPRNPCPVQVFRTPNGRNNGLVACCPFERGMAIGEFVGLVTRGLHNMDVMQGETNGRTYQIWQGRQGNYTRFVNHSCHPNSQFEKFTWLGVQRIILVSKGIEAGHEITVDYSGRYWTNLDKECLCGESCCRYRNRGGSRVETKSHE</sequence>
<evidence type="ECO:0000256" key="1">
    <source>
        <dbReference type="SAM" id="MobiDB-lite"/>
    </source>
</evidence>
<accession>A0A5N5DJP7</accession>
<dbReference type="SUPFAM" id="SSF82199">
    <property type="entry name" value="SET domain"/>
    <property type="match status" value="1"/>
</dbReference>
<comment type="caution">
    <text evidence="3">The sequence shown here is derived from an EMBL/GenBank/DDBJ whole genome shotgun (WGS) entry which is preliminary data.</text>
</comment>
<keyword evidence="4" id="KW-1185">Reference proteome</keyword>
<reference evidence="3 4" key="1">
    <citation type="journal article" date="2019" name="Sci. Rep.">
        <title>A multi-omics analysis of the grapevine pathogen Lasiodiplodia theobromae reveals that temperature affects the expression of virulence- and pathogenicity-related genes.</title>
        <authorList>
            <person name="Felix C."/>
            <person name="Meneses R."/>
            <person name="Goncalves M.F.M."/>
            <person name="Tilleman L."/>
            <person name="Duarte A.S."/>
            <person name="Jorrin-Novo J.V."/>
            <person name="Van de Peer Y."/>
            <person name="Deforce D."/>
            <person name="Van Nieuwerburgh F."/>
            <person name="Esteves A.C."/>
            <person name="Alves A."/>
        </authorList>
    </citation>
    <scope>NUCLEOTIDE SEQUENCE [LARGE SCALE GENOMIC DNA]</scope>
    <source>
        <strain evidence="3 4">LA-SOL3</strain>
    </source>
</reference>
<dbReference type="PANTHER" id="PTHR47250">
    <property type="entry name" value="HISTONE-LYSINE N-METHYLTRANSFERASE SET-6"/>
    <property type="match status" value="1"/>
</dbReference>
<feature type="region of interest" description="Disordered" evidence="1">
    <location>
        <begin position="79"/>
        <end position="183"/>
    </location>
</feature>
<evidence type="ECO:0000259" key="2">
    <source>
        <dbReference type="PROSITE" id="PS50280"/>
    </source>
</evidence>
<evidence type="ECO:0000313" key="4">
    <source>
        <dbReference type="Proteomes" id="UP000325902"/>
    </source>
</evidence>
<name>A0A5N5DJP7_9PEZI</name>
<gene>
    <name evidence="3" type="ORF">DBV05_g3236</name>
</gene>
<dbReference type="OrthoDB" id="10261904at2759"/>
<dbReference type="PROSITE" id="PS50280">
    <property type="entry name" value="SET"/>
    <property type="match status" value="1"/>
</dbReference>
<organism evidence="3 4">
    <name type="scientific">Lasiodiplodia theobromae</name>
    <dbReference type="NCBI Taxonomy" id="45133"/>
    <lineage>
        <taxon>Eukaryota</taxon>
        <taxon>Fungi</taxon>
        <taxon>Dikarya</taxon>
        <taxon>Ascomycota</taxon>
        <taxon>Pezizomycotina</taxon>
        <taxon>Dothideomycetes</taxon>
        <taxon>Dothideomycetes incertae sedis</taxon>
        <taxon>Botryosphaeriales</taxon>
        <taxon>Botryosphaeriaceae</taxon>
        <taxon>Lasiodiplodia</taxon>
    </lineage>
</organism>